<evidence type="ECO:0000313" key="2">
    <source>
        <dbReference type="Proteomes" id="UP000095282"/>
    </source>
</evidence>
<dbReference type="eggNOG" id="ENOG502SEZS">
    <property type="taxonomic scope" value="Eukaryota"/>
</dbReference>
<protein>
    <submittedName>
        <fullName evidence="3">Ovule protein</fullName>
    </submittedName>
</protein>
<proteinExistence type="predicted"/>
<dbReference type="AlphaFoldDB" id="A0A1I7TBE3"/>
<dbReference type="STRING" id="1561998.A0A1I7TBE3"/>
<keyword evidence="2" id="KW-1185">Reference proteome</keyword>
<feature type="region of interest" description="Disordered" evidence="1">
    <location>
        <begin position="156"/>
        <end position="219"/>
    </location>
</feature>
<dbReference type="WBParaSite" id="Csp11.Scaffold571.g4288.t1">
    <property type="protein sequence ID" value="Csp11.Scaffold571.g4288.t1"/>
    <property type="gene ID" value="Csp11.Scaffold571.g4288"/>
</dbReference>
<evidence type="ECO:0000256" key="1">
    <source>
        <dbReference type="SAM" id="MobiDB-lite"/>
    </source>
</evidence>
<name>A0A1I7TBE3_9PELO</name>
<sequence>MKFNIDPEIFQRSNRKLEKLIVDFTGSDILFCGNNPYVNIFSTMMRLFPSDLYLFHGPSTLLSDKLTIVFERSLANILENMWKHCDKKSEVFFEFHSGGFHFEEFGYEQHGEEKWILNGNNYPVAANKELNSVPSTTEEPEMEGKGAIVIEDSFPRLETRTTTPEPMESEEEMEHPSSEDKDHEKELDPFAAVLKFFENNPPREIVESTSEKPQKPIIV</sequence>
<organism evidence="2 3">
    <name type="scientific">Caenorhabditis tropicalis</name>
    <dbReference type="NCBI Taxonomy" id="1561998"/>
    <lineage>
        <taxon>Eukaryota</taxon>
        <taxon>Metazoa</taxon>
        <taxon>Ecdysozoa</taxon>
        <taxon>Nematoda</taxon>
        <taxon>Chromadorea</taxon>
        <taxon>Rhabditida</taxon>
        <taxon>Rhabditina</taxon>
        <taxon>Rhabditomorpha</taxon>
        <taxon>Rhabditoidea</taxon>
        <taxon>Rhabditidae</taxon>
        <taxon>Peloderinae</taxon>
        <taxon>Caenorhabditis</taxon>
    </lineage>
</organism>
<accession>A0A1I7TBE3</accession>
<feature type="compositionally biased region" description="Basic and acidic residues" evidence="1">
    <location>
        <begin position="204"/>
        <end position="219"/>
    </location>
</feature>
<dbReference type="Proteomes" id="UP000095282">
    <property type="component" value="Unplaced"/>
</dbReference>
<feature type="compositionally biased region" description="Basic and acidic residues" evidence="1">
    <location>
        <begin position="174"/>
        <end position="188"/>
    </location>
</feature>
<evidence type="ECO:0000313" key="3">
    <source>
        <dbReference type="WBParaSite" id="Csp11.Scaffold571.g4288.t1"/>
    </source>
</evidence>
<reference evidence="3" key="1">
    <citation type="submission" date="2016-11" db="UniProtKB">
        <authorList>
            <consortium name="WormBaseParasite"/>
        </authorList>
    </citation>
    <scope>IDENTIFICATION</scope>
</reference>